<feature type="compositionally biased region" description="Polar residues" evidence="1">
    <location>
        <begin position="238"/>
        <end position="250"/>
    </location>
</feature>
<feature type="region of interest" description="Disordered" evidence="1">
    <location>
        <begin position="225"/>
        <end position="335"/>
    </location>
</feature>
<proteinExistence type="predicted"/>
<feature type="compositionally biased region" description="Low complexity" evidence="1">
    <location>
        <begin position="260"/>
        <end position="272"/>
    </location>
</feature>
<accession>A0A0C2X0K6</accession>
<reference evidence="2 3" key="1">
    <citation type="submission" date="2014-04" db="EMBL/GenBank/DDBJ databases">
        <authorList>
            <consortium name="DOE Joint Genome Institute"/>
            <person name="Kuo A."/>
            <person name="Zuccaro A."/>
            <person name="Kohler A."/>
            <person name="Nagy L.G."/>
            <person name="Floudas D."/>
            <person name="Copeland A."/>
            <person name="Barry K.W."/>
            <person name="Cichocki N."/>
            <person name="Veneault-Fourrey C."/>
            <person name="LaButti K."/>
            <person name="Lindquist E.A."/>
            <person name="Lipzen A."/>
            <person name="Lundell T."/>
            <person name="Morin E."/>
            <person name="Murat C."/>
            <person name="Sun H."/>
            <person name="Tunlid A."/>
            <person name="Henrissat B."/>
            <person name="Grigoriev I.V."/>
            <person name="Hibbett D.S."/>
            <person name="Martin F."/>
            <person name="Nordberg H.P."/>
            <person name="Cantor M.N."/>
            <person name="Hua S.X."/>
        </authorList>
    </citation>
    <scope>NUCLEOTIDE SEQUENCE [LARGE SCALE GENOMIC DNA]</scope>
    <source>
        <strain evidence="2 3">MAFF 305830</strain>
    </source>
</reference>
<evidence type="ECO:0000313" key="3">
    <source>
        <dbReference type="Proteomes" id="UP000054097"/>
    </source>
</evidence>
<feature type="compositionally biased region" description="Low complexity" evidence="1">
    <location>
        <begin position="282"/>
        <end position="292"/>
    </location>
</feature>
<feature type="region of interest" description="Disordered" evidence="1">
    <location>
        <begin position="1"/>
        <end position="211"/>
    </location>
</feature>
<gene>
    <name evidence="2" type="ORF">M408DRAFT_21032</name>
</gene>
<protein>
    <submittedName>
        <fullName evidence="2">Uncharacterized protein</fullName>
    </submittedName>
</protein>
<dbReference type="HOGENOM" id="CLU_778823_0_0_1"/>
<dbReference type="AlphaFoldDB" id="A0A0C2X0K6"/>
<evidence type="ECO:0000256" key="1">
    <source>
        <dbReference type="SAM" id="MobiDB-lite"/>
    </source>
</evidence>
<feature type="compositionally biased region" description="Low complexity" evidence="1">
    <location>
        <begin position="143"/>
        <end position="158"/>
    </location>
</feature>
<feature type="compositionally biased region" description="Low complexity" evidence="1">
    <location>
        <begin position="199"/>
        <end position="211"/>
    </location>
</feature>
<feature type="compositionally biased region" description="Low complexity" evidence="1">
    <location>
        <begin position="1"/>
        <end position="17"/>
    </location>
</feature>
<dbReference type="EMBL" id="KN824281">
    <property type="protein sequence ID" value="KIM31823.1"/>
    <property type="molecule type" value="Genomic_DNA"/>
</dbReference>
<organism evidence="2 3">
    <name type="scientific">Serendipita vermifera MAFF 305830</name>
    <dbReference type="NCBI Taxonomy" id="933852"/>
    <lineage>
        <taxon>Eukaryota</taxon>
        <taxon>Fungi</taxon>
        <taxon>Dikarya</taxon>
        <taxon>Basidiomycota</taxon>
        <taxon>Agaricomycotina</taxon>
        <taxon>Agaricomycetes</taxon>
        <taxon>Sebacinales</taxon>
        <taxon>Serendipitaceae</taxon>
        <taxon>Serendipita</taxon>
    </lineage>
</organism>
<name>A0A0C2X0K6_SERVB</name>
<reference evidence="3" key="2">
    <citation type="submission" date="2015-01" db="EMBL/GenBank/DDBJ databases">
        <title>Evolutionary Origins and Diversification of the Mycorrhizal Mutualists.</title>
        <authorList>
            <consortium name="DOE Joint Genome Institute"/>
            <consortium name="Mycorrhizal Genomics Consortium"/>
            <person name="Kohler A."/>
            <person name="Kuo A."/>
            <person name="Nagy L.G."/>
            <person name="Floudas D."/>
            <person name="Copeland A."/>
            <person name="Barry K.W."/>
            <person name="Cichocki N."/>
            <person name="Veneault-Fourrey C."/>
            <person name="LaButti K."/>
            <person name="Lindquist E.A."/>
            <person name="Lipzen A."/>
            <person name="Lundell T."/>
            <person name="Morin E."/>
            <person name="Murat C."/>
            <person name="Riley R."/>
            <person name="Ohm R."/>
            <person name="Sun H."/>
            <person name="Tunlid A."/>
            <person name="Henrissat B."/>
            <person name="Grigoriev I.V."/>
            <person name="Hibbett D.S."/>
            <person name="Martin F."/>
        </authorList>
    </citation>
    <scope>NUCLEOTIDE SEQUENCE [LARGE SCALE GENOMIC DNA]</scope>
    <source>
        <strain evidence="3">MAFF 305830</strain>
    </source>
</reference>
<sequence length="356" mass="37710">MRSFSELSKSLGRSSSVRKSDRPSILPEKQPETTETDAKEPTKDTLAVPTSDANKPAAHSADDLFSTFDFGGLNRPPSQDISRPFDNIPPPRLSDAKSGSKRKNRQSVVPILPPTVDTLGDSLTPFGEAFKSFVQEPQPSHPNPSSSPSISVIPSLTSHTTLDDASVNTALSPPDSRNLSASGAQTVHDAEAARQSQLSPSPSNPRNKSSSSVFKSMLGIVFLKNESPSIRERRAKTETNSTTLGPSTIVTPAYEDKNASSSSLTRGLGSLRRFSRRSKEGPTSPTTPTVPVASEKNVKPAPAAVADKADEGTDVLLPPAPVVADNGRNSPVSSKYSHGVILHPVMEEDGEVPATS</sequence>
<dbReference type="OrthoDB" id="3188153at2759"/>
<feature type="compositionally biased region" description="Basic and acidic residues" evidence="1">
    <location>
        <begin position="29"/>
        <end position="43"/>
    </location>
</feature>
<evidence type="ECO:0000313" key="2">
    <source>
        <dbReference type="EMBL" id="KIM31823.1"/>
    </source>
</evidence>
<dbReference type="Proteomes" id="UP000054097">
    <property type="component" value="Unassembled WGS sequence"/>
</dbReference>
<feature type="compositionally biased region" description="Polar residues" evidence="1">
    <location>
        <begin position="166"/>
        <end position="185"/>
    </location>
</feature>
<keyword evidence="3" id="KW-1185">Reference proteome</keyword>